<dbReference type="AlphaFoldDB" id="A0A1H4S3Q6"/>
<proteinExistence type="predicted"/>
<dbReference type="Proteomes" id="UP000199622">
    <property type="component" value="Unassembled WGS sequence"/>
</dbReference>
<organism evidence="2 3">
    <name type="scientific">Amycolatopsis tolypomycina</name>
    <dbReference type="NCBI Taxonomy" id="208445"/>
    <lineage>
        <taxon>Bacteria</taxon>
        <taxon>Bacillati</taxon>
        <taxon>Actinomycetota</taxon>
        <taxon>Actinomycetes</taxon>
        <taxon>Pseudonocardiales</taxon>
        <taxon>Pseudonocardiaceae</taxon>
        <taxon>Amycolatopsis</taxon>
    </lineage>
</organism>
<keyword evidence="1" id="KW-0812">Transmembrane</keyword>
<dbReference type="EMBL" id="FNSO01000004">
    <property type="protein sequence ID" value="SEC38786.1"/>
    <property type="molecule type" value="Genomic_DNA"/>
</dbReference>
<sequence>MTKGRTRKPTPGHGTREVVKAGLAGIGGLYLVTGSLAVTLIGAVVALVLVAVEVAR</sequence>
<gene>
    <name evidence="2" type="ORF">SAMN04489727_3572</name>
</gene>
<reference evidence="3" key="1">
    <citation type="submission" date="2016-10" db="EMBL/GenBank/DDBJ databases">
        <authorList>
            <person name="Varghese N."/>
            <person name="Submissions S."/>
        </authorList>
    </citation>
    <scope>NUCLEOTIDE SEQUENCE [LARGE SCALE GENOMIC DNA]</scope>
    <source>
        <strain evidence="3">DSM 44544</strain>
    </source>
</reference>
<accession>A0A1H4S3Q6</accession>
<name>A0A1H4S3Q6_9PSEU</name>
<evidence type="ECO:0000313" key="3">
    <source>
        <dbReference type="Proteomes" id="UP000199622"/>
    </source>
</evidence>
<keyword evidence="1" id="KW-0472">Membrane</keyword>
<keyword evidence="1" id="KW-1133">Transmembrane helix</keyword>
<keyword evidence="3" id="KW-1185">Reference proteome</keyword>
<feature type="transmembrane region" description="Helical" evidence="1">
    <location>
        <begin position="21"/>
        <end position="52"/>
    </location>
</feature>
<dbReference type="RefSeq" id="WP_208613320.1">
    <property type="nucleotide sequence ID" value="NZ_FNSO01000004.1"/>
</dbReference>
<protein>
    <submittedName>
        <fullName evidence="2">Uncharacterized protein</fullName>
    </submittedName>
</protein>
<evidence type="ECO:0000256" key="1">
    <source>
        <dbReference type="SAM" id="Phobius"/>
    </source>
</evidence>
<evidence type="ECO:0000313" key="2">
    <source>
        <dbReference type="EMBL" id="SEC38786.1"/>
    </source>
</evidence>